<feature type="transmembrane region" description="Helical" evidence="1">
    <location>
        <begin position="276"/>
        <end position="294"/>
    </location>
</feature>
<protein>
    <recommendedName>
        <fullName evidence="4">Integral membrane protein</fullName>
    </recommendedName>
</protein>
<feature type="transmembrane region" description="Helical" evidence="1">
    <location>
        <begin position="228"/>
        <end position="255"/>
    </location>
</feature>
<feature type="transmembrane region" description="Helical" evidence="1">
    <location>
        <begin position="185"/>
        <end position="203"/>
    </location>
</feature>
<feature type="transmembrane region" description="Helical" evidence="1">
    <location>
        <begin position="363"/>
        <end position="381"/>
    </location>
</feature>
<evidence type="ECO:0000313" key="3">
    <source>
        <dbReference type="Proteomes" id="UP001500305"/>
    </source>
</evidence>
<feature type="transmembrane region" description="Helical" evidence="1">
    <location>
        <begin position="140"/>
        <end position="164"/>
    </location>
</feature>
<comment type="caution">
    <text evidence="2">The sequence shown here is derived from an EMBL/GenBank/DDBJ whole genome shotgun (WGS) entry which is preliminary data.</text>
</comment>
<evidence type="ECO:0000313" key="2">
    <source>
        <dbReference type="EMBL" id="GAA2268047.1"/>
    </source>
</evidence>
<name>A0ABN3ER50_9ACTN</name>
<proteinExistence type="predicted"/>
<feature type="transmembrane region" description="Helical" evidence="1">
    <location>
        <begin position="93"/>
        <end position="120"/>
    </location>
</feature>
<accession>A0ABN3ER50</accession>
<reference evidence="2 3" key="1">
    <citation type="journal article" date="2019" name="Int. J. Syst. Evol. Microbiol.">
        <title>The Global Catalogue of Microorganisms (GCM) 10K type strain sequencing project: providing services to taxonomists for standard genome sequencing and annotation.</title>
        <authorList>
            <consortium name="The Broad Institute Genomics Platform"/>
            <consortium name="The Broad Institute Genome Sequencing Center for Infectious Disease"/>
            <person name="Wu L."/>
            <person name="Ma J."/>
        </authorList>
    </citation>
    <scope>NUCLEOTIDE SEQUENCE [LARGE SCALE GENOMIC DNA]</scope>
    <source>
        <strain evidence="2 3">JCM 7356</strain>
    </source>
</reference>
<keyword evidence="1" id="KW-0812">Transmembrane</keyword>
<feature type="transmembrane region" description="Helical" evidence="1">
    <location>
        <begin position="306"/>
        <end position="325"/>
    </location>
</feature>
<keyword evidence="1" id="KW-0472">Membrane</keyword>
<keyword evidence="3" id="KW-1185">Reference proteome</keyword>
<dbReference type="Proteomes" id="UP001500305">
    <property type="component" value="Unassembled WGS sequence"/>
</dbReference>
<gene>
    <name evidence="2" type="ORF">GCM10010430_61520</name>
</gene>
<evidence type="ECO:0000256" key="1">
    <source>
        <dbReference type="SAM" id="Phobius"/>
    </source>
</evidence>
<sequence length="382" mass="38009">MLYLRLARGYRPADLGRCLLTAAAAAAVAVFLLRALGRALADPAGASVERLLWCLPPLAAVGWFAAVAARALPVARAERITGLTAAGAGPTAIRALIAGETALVSAVGSGLALLAFLVLRNDIAGPSLAPEVGLGSPLPAAAPVTLLFLVPLVAGASAAAAIPLTETLPGHSEAPHHTGFAGPRLAVPIGLVLIGLSLELYGLRPGAAQDGWPLGLPAGLGATNSAALIGWAFAALGLALLTAPLLAWGGQLLVLGRPTPLRLLAGRGLTAEAHRLGAPLAVLALSLATGLTAIRSWAHRPGTVETVPALEAALIVGCAIMAVLIRAAQIRDSRQNVTAALVQLGAAPRLLLGAAVLRTAAAGTVLLVTGGLTAALAAAALR</sequence>
<dbReference type="EMBL" id="BAAATR010000036">
    <property type="protein sequence ID" value="GAA2268047.1"/>
    <property type="molecule type" value="Genomic_DNA"/>
</dbReference>
<dbReference type="RefSeq" id="WP_344639802.1">
    <property type="nucleotide sequence ID" value="NZ_BAAATR010000036.1"/>
</dbReference>
<feature type="transmembrane region" description="Helical" evidence="1">
    <location>
        <begin position="51"/>
        <end position="72"/>
    </location>
</feature>
<keyword evidence="1" id="KW-1133">Transmembrane helix</keyword>
<organism evidence="2 3">
    <name type="scientific">Kitasatospora cystarginea</name>
    <dbReference type="NCBI Taxonomy" id="58350"/>
    <lineage>
        <taxon>Bacteria</taxon>
        <taxon>Bacillati</taxon>
        <taxon>Actinomycetota</taxon>
        <taxon>Actinomycetes</taxon>
        <taxon>Kitasatosporales</taxon>
        <taxon>Streptomycetaceae</taxon>
        <taxon>Kitasatospora</taxon>
    </lineage>
</organism>
<evidence type="ECO:0008006" key="4">
    <source>
        <dbReference type="Google" id="ProtNLM"/>
    </source>
</evidence>